<evidence type="ECO:0000313" key="3">
    <source>
        <dbReference type="Proteomes" id="UP000299102"/>
    </source>
</evidence>
<evidence type="ECO:0000256" key="1">
    <source>
        <dbReference type="SAM" id="MobiDB-lite"/>
    </source>
</evidence>
<keyword evidence="3" id="KW-1185">Reference proteome</keyword>
<name>A0A4C1YNJ2_EUMVA</name>
<reference evidence="2 3" key="1">
    <citation type="journal article" date="2019" name="Commun. Biol.">
        <title>The bagworm genome reveals a unique fibroin gene that provides high tensile strength.</title>
        <authorList>
            <person name="Kono N."/>
            <person name="Nakamura H."/>
            <person name="Ohtoshi R."/>
            <person name="Tomita M."/>
            <person name="Numata K."/>
            <person name="Arakawa K."/>
        </authorList>
    </citation>
    <scope>NUCLEOTIDE SEQUENCE [LARGE SCALE GENOMIC DNA]</scope>
</reference>
<feature type="region of interest" description="Disordered" evidence="1">
    <location>
        <begin position="23"/>
        <end position="67"/>
    </location>
</feature>
<sequence length="81" mass="9161">MLVMRRDNALPFRMHFTGVHAHRRPVDVREDKSTAGAGAQNHGLTSHNKSFPLFTRPEKGPEYKSTFPGPRFSIAAVCRDR</sequence>
<dbReference type="Proteomes" id="UP000299102">
    <property type="component" value="Unassembled WGS sequence"/>
</dbReference>
<comment type="caution">
    <text evidence="2">The sequence shown here is derived from an EMBL/GenBank/DDBJ whole genome shotgun (WGS) entry which is preliminary data.</text>
</comment>
<dbReference type="AlphaFoldDB" id="A0A4C1YNJ2"/>
<feature type="compositionally biased region" description="Basic and acidic residues" evidence="1">
    <location>
        <begin position="24"/>
        <end position="33"/>
    </location>
</feature>
<dbReference type="EMBL" id="BGZK01001298">
    <property type="protein sequence ID" value="GBP76680.1"/>
    <property type="molecule type" value="Genomic_DNA"/>
</dbReference>
<protein>
    <submittedName>
        <fullName evidence="2">Uncharacterized protein</fullName>
    </submittedName>
</protein>
<organism evidence="2 3">
    <name type="scientific">Eumeta variegata</name>
    <name type="common">Bagworm moth</name>
    <name type="synonym">Eumeta japonica</name>
    <dbReference type="NCBI Taxonomy" id="151549"/>
    <lineage>
        <taxon>Eukaryota</taxon>
        <taxon>Metazoa</taxon>
        <taxon>Ecdysozoa</taxon>
        <taxon>Arthropoda</taxon>
        <taxon>Hexapoda</taxon>
        <taxon>Insecta</taxon>
        <taxon>Pterygota</taxon>
        <taxon>Neoptera</taxon>
        <taxon>Endopterygota</taxon>
        <taxon>Lepidoptera</taxon>
        <taxon>Glossata</taxon>
        <taxon>Ditrysia</taxon>
        <taxon>Tineoidea</taxon>
        <taxon>Psychidae</taxon>
        <taxon>Oiketicinae</taxon>
        <taxon>Eumeta</taxon>
    </lineage>
</organism>
<accession>A0A4C1YNJ2</accession>
<gene>
    <name evidence="2" type="ORF">EVAR_80476_1</name>
</gene>
<evidence type="ECO:0000313" key="2">
    <source>
        <dbReference type="EMBL" id="GBP76680.1"/>
    </source>
</evidence>
<proteinExistence type="predicted"/>